<dbReference type="AlphaFoldDB" id="B0MNF8"/>
<evidence type="ECO:0000313" key="2">
    <source>
        <dbReference type="Proteomes" id="UP000005326"/>
    </source>
</evidence>
<protein>
    <submittedName>
        <fullName evidence="1">Uncharacterized protein</fullName>
    </submittedName>
</protein>
<sequence>MLYYAVSVYYHLKHILKSSNQLLSALSAAFFILCVDFCRCRILSCYQ</sequence>
<name>B0MNF8_9FIRM</name>
<reference evidence="1" key="1">
    <citation type="submission" date="2007-10" db="EMBL/GenBank/DDBJ databases">
        <authorList>
            <person name="Fulton L."/>
            <person name="Clifton S."/>
            <person name="Fulton B."/>
            <person name="Xu J."/>
            <person name="Minx P."/>
            <person name="Pepin K.H."/>
            <person name="Johnson M."/>
            <person name="Thiruvilangam P."/>
            <person name="Bhonagiri V."/>
            <person name="Nash W.E."/>
            <person name="Mardis E.R."/>
            <person name="Wilson R.K."/>
        </authorList>
    </citation>
    <scope>NUCLEOTIDE SEQUENCE [LARGE SCALE GENOMIC DNA]</scope>
    <source>
        <strain evidence="1">DSM 15702</strain>
    </source>
</reference>
<gene>
    <name evidence="1" type="ORF">EUBSIR_01363</name>
</gene>
<dbReference type="EMBL" id="ABCA03000046">
    <property type="protein sequence ID" value="EDS00670.1"/>
    <property type="molecule type" value="Genomic_DNA"/>
</dbReference>
<dbReference type="Proteomes" id="UP000005326">
    <property type="component" value="Unassembled WGS sequence"/>
</dbReference>
<evidence type="ECO:0000313" key="1">
    <source>
        <dbReference type="EMBL" id="EDS00670.1"/>
    </source>
</evidence>
<proteinExistence type="predicted"/>
<organism evidence="1 2">
    <name type="scientific">[Eubacterium] siraeum DSM 15702</name>
    <dbReference type="NCBI Taxonomy" id="428128"/>
    <lineage>
        <taxon>Bacteria</taxon>
        <taxon>Bacillati</taxon>
        <taxon>Bacillota</taxon>
        <taxon>Clostridia</taxon>
        <taxon>Eubacteriales</taxon>
        <taxon>Oscillospiraceae</taxon>
        <taxon>Oscillospiraceae incertae sedis</taxon>
    </lineage>
</organism>
<reference evidence="1" key="2">
    <citation type="submission" date="2014-06" db="EMBL/GenBank/DDBJ databases">
        <title>Draft genome sequence of Eubacterium siraeum (DSM 15702).</title>
        <authorList>
            <person name="Sudarsanam P."/>
            <person name="Ley R."/>
            <person name="Guruge J."/>
            <person name="Turnbaugh P.J."/>
            <person name="Mahowald M."/>
            <person name="Liep D."/>
            <person name="Gordon J."/>
        </authorList>
    </citation>
    <scope>NUCLEOTIDE SEQUENCE</scope>
    <source>
        <strain evidence="1">DSM 15702</strain>
    </source>
</reference>
<comment type="caution">
    <text evidence="1">The sequence shown here is derived from an EMBL/GenBank/DDBJ whole genome shotgun (WGS) entry which is preliminary data.</text>
</comment>
<accession>B0MNF8</accession>
<keyword evidence="2" id="KW-1185">Reference proteome</keyword>